<evidence type="ECO:0000256" key="5">
    <source>
        <dbReference type="RuleBase" id="RU369093"/>
    </source>
</evidence>
<proteinExistence type="predicted"/>
<feature type="domain" description="U-box" evidence="7">
    <location>
        <begin position="75"/>
        <end position="150"/>
    </location>
</feature>
<protein>
    <recommendedName>
        <fullName evidence="5 7">U-box domain-containing protein</fullName>
        <ecNumber evidence="5">2.3.2.27</ecNumber>
    </recommendedName>
    <alternativeName>
        <fullName evidence="5">RING-type E3 ubiquitin transferase PUB</fullName>
    </alternativeName>
</protein>
<evidence type="ECO:0000256" key="4">
    <source>
        <dbReference type="ARBA" id="ARBA00022786"/>
    </source>
</evidence>
<gene>
    <name evidence="8" type="primary">PUB23</name>
    <name evidence="8" type="ORF">KSP39_PZI007800</name>
</gene>
<evidence type="ECO:0000256" key="6">
    <source>
        <dbReference type="SAM" id="MobiDB-lite"/>
    </source>
</evidence>
<evidence type="ECO:0000313" key="8">
    <source>
        <dbReference type="EMBL" id="KAK8944097.1"/>
    </source>
</evidence>
<dbReference type="InterPro" id="IPR003613">
    <property type="entry name" value="Ubox_domain"/>
</dbReference>
<dbReference type="EMBL" id="JBBWWQ010000006">
    <property type="protein sequence ID" value="KAK8944097.1"/>
    <property type="molecule type" value="Genomic_DNA"/>
</dbReference>
<dbReference type="Pfam" id="PF04564">
    <property type="entry name" value="U-box"/>
    <property type="match status" value="1"/>
</dbReference>
<reference evidence="8 9" key="1">
    <citation type="journal article" date="2022" name="Nat. Plants">
        <title>Genomes of leafy and leafless Platanthera orchids illuminate the evolution of mycoheterotrophy.</title>
        <authorList>
            <person name="Li M.H."/>
            <person name="Liu K.W."/>
            <person name="Li Z."/>
            <person name="Lu H.C."/>
            <person name="Ye Q.L."/>
            <person name="Zhang D."/>
            <person name="Wang J.Y."/>
            <person name="Li Y.F."/>
            <person name="Zhong Z.M."/>
            <person name="Liu X."/>
            <person name="Yu X."/>
            <person name="Liu D.K."/>
            <person name="Tu X.D."/>
            <person name="Liu B."/>
            <person name="Hao Y."/>
            <person name="Liao X.Y."/>
            <person name="Jiang Y.T."/>
            <person name="Sun W.H."/>
            <person name="Chen J."/>
            <person name="Chen Y.Q."/>
            <person name="Ai Y."/>
            <person name="Zhai J.W."/>
            <person name="Wu S.S."/>
            <person name="Zhou Z."/>
            <person name="Hsiao Y.Y."/>
            <person name="Wu W.L."/>
            <person name="Chen Y.Y."/>
            <person name="Lin Y.F."/>
            <person name="Hsu J.L."/>
            <person name="Li C.Y."/>
            <person name="Wang Z.W."/>
            <person name="Zhao X."/>
            <person name="Zhong W.Y."/>
            <person name="Ma X.K."/>
            <person name="Ma L."/>
            <person name="Huang J."/>
            <person name="Chen G.Z."/>
            <person name="Huang M.Z."/>
            <person name="Huang L."/>
            <person name="Peng D.H."/>
            <person name="Luo Y.B."/>
            <person name="Zou S.Q."/>
            <person name="Chen S.P."/>
            <person name="Lan S."/>
            <person name="Tsai W.C."/>
            <person name="Van de Peer Y."/>
            <person name="Liu Z.J."/>
        </authorList>
    </citation>
    <scope>NUCLEOTIDE SEQUENCE [LARGE SCALE GENOMIC DNA]</scope>
    <source>
        <strain evidence="8">Lor287</strain>
    </source>
</reference>
<feature type="region of interest" description="Disordered" evidence="6">
    <location>
        <begin position="55"/>
        <end position="74"/>
    </location>
</feature>
<evidence type="ECO:0000256" key="3">
    <source>
        <dbReference type="ARBA" id="ARBA00022679"/>
    </source>
</evidence>
<dbReference type="AlphaFoldDB" id="A0AAP0BLI0"/>
<dbReference type="Pfam" id="PF25598">
    <property type="entry name" value="ARM_PUB"/>
    <property type="match status" value="1"/>
</dbReference>
<dbReference type="EC" id="2.3.2.27" evidence="5"/>
<organism evidence="8 9">
    <name type="scientific">Platanthera zijinensis</name>
    <dbReference type="NCBI Taxonomy" id="2320716"/>
    <lineage>
        <taxon>Eukaryota</taxon>
        <taxon>Viridiplantae</taxon>
        <taxon>Streptophyta</taxon>
        <taxon>Embryophyta</taxon>
        <taxon>Tracheophyta</taxon>
        <taxon>Spermatophyta</taxon>
        <taxon>Magnoliopsida</taxon>
        <taxon>Liliopsida</taxon>
        <taxon>Asparagales</taxon>
        <taxon>Orchidaceae</taxon>
        <taxon>Orchidoideae</taxon>
        <taxon>Orchideae</taxon>
        <taxon>Orchidinae</taxon>
        <taxon>Platanthera</taxon>
    </lineage>
</organism>
<dbReference type="PROSITE" id="PS51698">
    <property type="entry name" value="U_BOX"/>
    <property type="match status" value="1"/>
</dbReference>
<dbReference type="PANTHER" id="PTHR22849">
    <property type="entry name" value="WDSAM1 PROTEIN"/>
    <property type="match status" value="1"/>
</dbReference>
<evidence type="ECO:0000259" key="7">
    <source>
        <dbReference type="PROSITE" id="PS51698"/>
    </source>
</evidence>
<dbReference type="GO" id="GO:0061630">
    <property type="term" value="F:ubiquitin protein ligase activity"/>
    <property type="evidence" value="ECO:0007669"/>
    <property type="project" value="UniProtKB-UniRule"/>
</dbReference>
<dbReference type="Gene3D" id="1.25.10.10">
    <property type="entry name" value="Leucine-rich Repeat Variant"/>
    <property type="match status" value="1"/>
</dbReference>
<keyword evidence="3 5" id="KW-0808">Transferase</keyword>
<dbReference type="InterPro" id="IPR011989">
    <property type="entry name" value="ARM-like"/>
</dbReference>
<dbReference type="InterPro" id="IPR016024">
    <property type="entry name" value="ARM-type_fold"/>
</dbReference>
<dbReference type="SMART" id="SM00504">
    <property type="entry name" value="Ubox"/>
    <property type="match status" value="1"/>
</dbReference>
<dbReference type="SUPFAM" id="SSF48371">
    <property type="entry name" value="ARM repeat"/>
    <property type="match status" value="1"/>
</dbReference>
<dbReference type="InterPro" id="IPR045185">
    <property type="entry name" value="PUB22/23/24-like"/>
</dbReference>
<comment type="caution">
    <text evidence="8">The sequence shown here is derived from an EMBL/GenBank/DDBJ whole genome shotgun (WGS) entry which is preliminary data.</text>
</comment>
<dbReference type="InterPro" id="IPR013083">
    <property type="entry name" value="Znf_RING/FYVE/PHD"/>
</dbReference>
<comment type="function">
    <text evidence="5">Functions as an E3 ubiquitin ligase.</text>
</comment>
<name>A0AAP0BLI0_9ASPA</name>
<dbReference type="SUPFAM" id="SSF57850">
    <property type="entry name" value="RING/U-box"/>
    <property type="match status" value="1"/>
</dbReference>
<evidence type="ECO:0000256" key="2">
    <source>
        <dbReference type="ARBA" id="ARBA00004906"/>
    </source>
</evidence>
<comment type="pathway">
    <text evidence="2 5">Protein modification; protein ubiquitination.</text>
</comment>
<keyword evidence="4 5" id="KW-0833">Ubl conjugation pathway</keyword>
<dbReference type="Gene3D" id="3.30.40.10">
    <property type="entry name" value="Zinc/RING finger domain, C3HC4 (zinc finger)"/>
    <property type="match status" value="1"/>
</dbReference>
<dbReference type="InterPro" id="IPR045210">
    <property type="entry name" value="RING-Ubox_PUB"/>
</dbReference>
<dbReference type="InterPro" id="IPR058678">
    <property type="entry name" value="ARM_PUB"/>
</dbReference>
<comment type="catalytic activity">
    <reaction evidence="1 5">
        <text>S-ubiquitinyl-[E2 ubiquitin-conjugating enzyme]-L-cysteine + [acceptor protein]-L-lysine = [E2 ubiquitin-conjugating enzyme]-L-cysteine + N(6)-ubiquitinyl-[acceptor protein]-L-lysine.</text>
        <dbReference type="EC" id="2.3.2.27"/>
    </reaction>
</comment>
<sequence>MAGRFSYSLRGSQISELGWFVLRLLVPSRSRMDHSSLVGVRTLWSSKVFDMDQSLRNKSYPGNSKTKKGPDMEPEVPSVFRCPISMELMENPVIISTGVTYDRRSIEKWFFNYKKTTCPTTMQTLSSFDLIPNHTLHSLILSWRSQRRPALSTPQSLELTSIISAMESSPFKVSSLKKLRSFVPHNHAIFISCGGVGALHRILTADASDFTAFRACEEALGVLNSIPFETDSASMDLLSEPGSVKTVLTVLQRGGSEARLHAITILRKISRAKPSVADELHQCADVFKSLLDLLCDEVSGKLSSSSLDLLLDAVARSKTNRLKAIEAGAVRVLIELLPEAGRHRGERTLLLLKRLCECAEGRSAFADHGLGIAAVASRMVRECNEETKLGVKVLWFVCSFLPTKKVVEDMMSCGALRKLLGLIHADGTSSAKEKALMMVRMHGEAWRQSPCFPVELRAVQY</sequence>
<evidence type="ECO:0000256" key="1">
    <source>
        <dbReference type="ARBA" id="ARBA00000900"/>
    </source>
</evidence>
<keyword evidence="9" id="KW-1185">Reference proteome</keyword>
<dbReference type="GO" id="GO:0016567">
    <property type="term" value="P:protein ubiquitination"/>
    <property type="evidence" value="ECO:0007669"/>
    <property type="project" value="UniProtKB-UniRule"/>
</dbReference>
<accession>A0AAP0BLI0</accession>
<dbReference type="PANTHER" id="PTHR22849:SF23">
    <property type="entry name" value="U-BOX DOMAIN-CONTAINING PROTEIN"/>
    <property type="match status" value="1"/>
</dbReference>
<dbReference type="Proteomes" id="UP001418222">
    <property type="component" value="Unassembled WGS sequence"/>
</dbReference>
<dbReference type="CDD" id="cd16664">
    <property type="entry name" value="RING-Ubox_PUB"/>
    <property type="match status" value="1"/>
</dbReference>
<evidence type="ECO:0000313" key="9">
    <source>
        <dbReference type="Proteomes" id="UP001418222"/>
    </source>
</evidence>